<evidence type="ECO:0000313" key="3">
    <source>
        <dbReference type="EMBL" id="MFC5912683.1"/>
    </source>
</evidence>
<gene>
    <name evidence="3" type="ORF">ACFP1B_04470</name>
</gene>
<organism evidence="3 4">
    <name type="scientific">Streptomyces pulveraceus</name>
    <dbReference type="NCBI Taxonomy" id="68258"/>
    <lineage>
        <taxon>Bacteria</taxon>
        <taxon>Bacillati</taxon>
        <taxon>Actinomycetota</taxon>
        <taxon>Actinomycetes</taxon>
        <taxon>Kitasatosporales</taxon>
        <taxon>Streptomycetaceae</taxon>
        <taxon>Streptomyces</taxon>
    </lineage>
</organism>
<proteinExistence type="predicted"/>
<dbReference type="InterPro" id="IPR047702">
    <property type="entry name" value="VgrG-rel"/>
</dbReference>
<dbReference type="InterPro" id="IPR037026">
    <property type="entry name" value="Vgr_OB-fold_dom_sf"/>
</dbReference>
<feature type="region of interest" description="Disordered" evidence="1">
    <location>
        <begin position="490"/>
        <end position="524"/>
    </location>
</feature>
<dbReference type="Proteomes" id="UP001596200">
    <property type="component" value="Unassembled WGS sequence"/>
</dbReference>
<sequence>MAQPGVATALVVEFGGRPLPPKFVNTLVEGYVDDSRTLPDLFLLRFRDPDRVLLEQTGLKIGSEARLLARAGGDSAPKPLLKGVVTALEVELDETGTFTVVRGLDESHRLFRGRRVASYQNMTLADICAQVAQRAGLKPGTVDVAGPVLEHIAQPNVTDWEFIRDLAEEAGAQAYVLDGQLHITRPSEASGAPDGSARADRHPLVLEMGSNLLRCRAGVSSAEQVSEVEVRGWDVKAKQPLVGRAPAGKSATLELGVSAAEVSAPFGEARFVVTDAAYGAQAQVDQAAKALAERIAGSFAELEAVIRGNPEVRAGSAVALNAVGAPFEGRYTVTSSRHVFDPVRGYETWLTVSGQQERSLFGLTGGGPGSGGSGAGAGGGSRCAGLVSGTVTDTHDPDGSGRVKVRFPWLSDEYASDWARTAQSGGTSGGEAFIPEVGDEVLVGFEHGHLDRPYVLAGLYNGKDRPSRGSGGGGGGNGGGAAGAVAGAVTGASSTGGAAPESAAPGGSLVDPTSGAVNRRSVASRSGDQLEILGDANGPQGVRLLTGDGKLKIDLDRKGTVIVINSDGSVNIEAKQQVSIKAARGIALDGGRGTLELSGDSVTLTSRGGVSVDGGNGEVKLSTGGTVNVRGAQVAVDGTQRTDIKSGGSLAVNAPMVTIN</sequence>
<comment type="caution">
    <text evidence="3">The sequence shown here is derived from an EMBL/GenBank/DDBJ whole genome shotgun (WGS) entry which is preliminary data.</text>
</comment>
<evidence type="ECO:0000313" key="4">
    <source>
        <dbReference type="Proteomes" id="UP001596200"/>
    </source>
</evidence>
<dbReference type="SUPFAM" id="SSF69255">
    <property type="entry name" value="gp5 N-terminal domain-like"/>
    <property type="match status" value="1"/>
</dbReference>
<reference evidence="4" key="1">
    <citation type="journal article" date="2019" name="Int. J. Syst. Evol. Microbiol.">
        <title>The Global Catalogue of Microorganisms (GCM) 10K type strain sequencing project: providing services to taxonomists for standard genome sequencing and annotation.</title>
        <authorList>
            <consortium name="The Broad Institute Genomics Platform"/>
            <consortium name="The Broad Institute Genome Sequencing Center for Infectious Disease"/>
            <person name="Wu L."/>
            <person name="Ma J."/>
        </authorList>
    </citation>
    <scope>NUCLEOTIDE SEQUENCE [LARGE SCALE GENOMIC DNA]</scope>
    <source>
        <strain evidence="4">JCM 4147</strain>
    </source>
</reference>
<feature type="domain" description="Gp5/Type VI secretion system Vgr protein OB-fold" evidence="2">
    <location>
        <begin position="388"/>
        <end position="460"/>
    </location>
</feature>
<dbReference type="RefSeq" id="WP_344513862.1">
    <property type="nucleotide sequence ID" value="NZ_BAAATU010000027.1"/>
</dbReference>
<dbReference type="SUPFAM" id="SSF69279">
    <property type="entry name" value="Phage tail proteins"/>
    <property type="match status" value="1"/>
</dbReference>
<protein>
    <submittedName>
        <fullName evidence="3">VgrG-related protein</fullName>
    </submittedName>
</protein>
<dbReference type="Pfam" id="PF04717">
    <property type="entry name" value="Phage_base_V"/>
    <property type="match status" value="1"/>
</dbReference>
<dbReference type="Pfam" id="PF05954">
    <property type="entry name" value="Phage_GPD"/>
    <property type="match status" value="1"/>
</dbReference>
<evidence type="ECO:0000256" key="1">
    <source>
        <dbReference type="SAM" id="MobiDB-lite"/>
    </source>
</evidence>
<accession>A0ABW1GF73</accession>
<dbReference type="InterPro" id="IPR006531">
    <property type="entry name" value="Gp5/Vgr_OB"/>
</dbReference>
<dbReference type="Gene3D" id="2.40.50.230">
    <property type="entry name" value="Gp5 N-terminal domain"/>
    <property type="match status" value="1"/>
</dbReference>
<feature type="compositionally biased region" description="Low complexity" evidence="1">
    <location>
        <begin position="490"/>
        <end position="508"/>
    </location>
</feature>
<dbReference type="EMBL" id="JBHSPU010000003">
    <property type="protein sequence ID" value="MFC5912683.1"/>
    <property type="molecule type" value="Genomic_DNA"/>
</dbReference>
<evidence type="ECO:0000259" key="2">
    <source>
        <dbReference type="Pfam" id="PF04717"/>
    </source>
</evidence>
<dbReference type="NCBIfam" id="NF033848">
    <property type="entry name" value="VgrG_rel"/>
    <property type="match status" value="1"/>
</dbReference>
<name>A0ABW1GF73_9ACTN</name>
<keyword evidence="4" id="KW-1185">Reference proteome</keyword>
<dbReference type="Gene3D" id="3.55.50.10">
    <property type="entry name" value="Baseplate protein-like domains"/>
    <property type="match status" value="1"/>
</dbReference>